<feature type="region of interest" description="Disordered" evidence="5">
    <location>
        <begin position="1"/>
        <end position="27"/>
    </location>
</feature>
<evidence type="ECO:0000259" key="6">
    <source>
        <dbReference type="PROSITE" id="PS51898"/>
    </source>
</evidence>
<keyword evidence="4" id="KW-0233">DNA recombination</keyword>
<accession>A0A3M3N717</accession>
<dbReference type="GO" id="GO:0003677">
    <property type="term" value="F:DNA binding"/>
    <property type="evidence" value="ECO:0007669"/>
    <property type="project" value="UniProtKB-KW"/>
</dbReference>
<evidence type="ECO:0000313" key="7">
    <source>
        <dbReference type="EMBL" id="RMN95119.1"/>
    </source>
</evidence>
<reference evidence="7 8" key="1">
    <citation type="submission" date="2018-08" db="EMBL/GenBank/DDBJ databases">
        <title>Recombination of ecologically and evolutionarily significant loci maintains genetic cohesion in the Pseudomonas syringae species complex.</title>
        <authorList>
            <person name="Dillon M."/>
            <person name="Thakur S."/>
            <person name="Almeida R.N.D."/>
            <person name="Weir B.S."/>
            <person name="Guttman D.S."/>
        </authorList>
    </citation>
    <scope>NUCLEOTIDE SEQUENCE [LARGE SCALE GENOMIC DNA]</scope>
    <source>
        <strain evidence="7 8">1089_5</strain>
    </source>
</reference>
<dbReference type="PANTHER" id="PTHR30349:SF41">
    <property type="entry name" value="INTEGRASE_RECOMBINASE PROTEIN MJ0367-RELATED"/>
    <property type="match status" value="1"/>
</dbReference>
<dbReference type="Gene3D" id="1.10.150.130">
    <property type="match status" value="1"/>
</dbReference>
<dbReference type="GO" id="GO:0015074">
    <property type="term" value="P:DNA integration"/>
    <property type="evidence" value="ECO:0007669"/>
    <property type="project" value="UniProtKB-KW"/>
</dbReference>
<dbReference type="InterPro" id="IPR010998">
    <property type="entry name" value="Integrase_recombinase_N"/>
</dbReference>
<dbReference type="GO" id="GO:0006310">
    <property type="term" value="P:DNA recombination"/>
    <property type="evidence" value="ECO:0007669"/>
    <property type="project" value="UniProtKB-KW"/>
</dbReference>
<dbReference type="AlphaFoldDB" id="A0A3M3N717"/>
<dbReference type="EMBL" id="RBPL01000078">
    <property type="protein sequence ID" value="RMN95119.1"/>
    <property type="molecule type" value="Genomic_DNA"/>
</dbReference>
<feature type="compositionally biased region" description="Basic and acidic residues" evidence="5">
    <location>
        <begin position="1"/>
        <end position="10"/>
    </location>
</feature>
<evidence type="ECO:0000256" key="5">
    <source>
        <dbReference type="SAM" id="MobiDB-lite"/>
    </source>
</evidence>
<dbReference type="InterPro" id="IPR046668">
    <property type="entry name" value="DUF6538"/>
</dbReference>
<evidence type="ECO:0000256" key="4">
    <source>
        <dbReference type="ARBA" id="ARBA00023172"/>
    </source>
</evidence>
<organism evidence="7 8">
    <name type="scientific">Pseudomonas syringae pv. apii</name>
    <dbReference type="NCBI Taxonomy" id="81036"/>
    <lineage>
        <taxon>Bacteria</taxon>
        <taxon>Pseudomonadati</taxon>
        <taxon>Pseudomonadota</taxon>
        <taxon>Gammaproteobacteria</taxon>
        <taxon>Pseudomonadales</taxon>
        <taxon>Pseudomonadaceae</taxon>
        <taxon>Pseudomonas</taxon>
    </lineage>
</organism>
<keyword evidence="2" id="KW-0229">DNA integration</keyword>
<dbReference type="Proteomes" id="UP000278062">
    <property type="component" value="Unassembled WGS sequence"/>
</dbReference>
<feature type="compositionally biased region" description="Polar residues" evidence="5">
    <location>
        <begin position="11"/>
        <end position="27"/>
    </location>
</feature>
<evidence type="ECO:0000256" key="3">
    <source>
        <dbReference type="ARBA" id="ARBA00023125"/>
    </source>
</evidence>
<dbReference type="InterPro" id="IPR002104">
    <property type="entry name" value="Integrase_catalytic"/>
</dbReference>
<dbReference type="CDD" id="cd01184">
    <property type="entry name" value="INT_C_like_1"/>
    <property type="match status" value="1"/>
</dbReference>
<evidence type="ECO:0000256" key="2">
    <source>
        <dbReference type="ARBA" id="ARBA00022908"/>
    </source>
</evidence>
<dbReference type="PROSITE" id="PS51898">
    <property type="entry name" value="TYR_RECOMBINASE"/>
    <property type="match status" value="1"/>
</dbReference>
<feature type="domain" description="Tyr recombinase" evidence="6">
    <location>
        <begin position="418"/>
        <end position="645"/>
    </location>
</feature>
<keyword evidence="3" id="KW-0238">DNA-binding</keyword>
<comment type="similarity">
    <text evidence="1">Belongs to the 'phage' integrase family.</text>
</comment>
<dbReference type="PANTHER" id="PTHR30349">
    <property type="entry name" value="PHAGE INTEGRASE-RELATED"/>
    <property type="match status" value="1"/>
</dbReference>
<proteinExistence type="inferred from homology"/>
<protein>
    <submittedName>
        <fullName evidence="7">Integrase</fullName>
    </submittedName>
</protein>
<dbReference type="InterPro" id="IPR013762">
    <property type="entry name" value="Integrase-like_cat_sf"/>
</dbReference>
<evidence type="ECO:0000256" key="1">
    <source>
        <dbReference type="ARBA" id="ARBA00008857"/>
    </source>
</evidence>
<dbReference type="Pfam" id="PF00589">
    <property type="entry name" value="Phage_integrase"/>
    <property type="match status" value="1"/>
</dbReference>
<sequence>MISLKSHEQEASQSRSPPTKGSYNVTQRHNLYRRSSGIYVLRITVPARYRDYLGQREIHASTRTTDHSAAKAVALQLLARWHSCISELKKVNETKVIEGSPLLAGPGLISIQDFCETFQVEPAMVLGEILNHKILIACRLNSHPIYWVDDYTVVDRQEDSDGFVLDSAFELGIPQTFTGHLRPFHRSHTIANIIEYGYSDETAFRFKLNTRTAAFCDLPGIRLTNSSVFITKIQAERIRAPWVKALVGKSALLAATAAPPAVISAASAPTTLSYECCRPSRAKELVSSLMDQFLTRKQIKWKPDQQKRMATQCGAFVALMNDPQLGALNRQLIWDYETKLRKMPENRYSAARRHKTQDANQLLAMAEEYGETRLSSASVERYMDSLSSMFAWAVDNMILTLNPAKRAIEKSRKNTRNQDDRFLFEKAYLDKIFSAPWFLTGSGERNKQGRFYQFRPHFYWLPLLGLYTGGRINELCQLYIDDIKLSKSGAYYLDFNLDTPDKMDSDVRDGVVTDGSDKTLKTVNSKRIIALHPHVIELGFPAYVKALSKAGHNRLFPELKHDAIKGYGKPAGSWFNERFLGKQLLIPRDGKRTFHSFRHNFITALNEQGVPPDIIAQLAGHSRGPTETAGRYRKDAEADRLLTYITPLNYELPDIKPFSISEGLGAIADALRRKKQNY</sequence>
<evidence type="ECO:0000313" key="8">
    <source>
        <dbReference type="Proteomes" id="UP000278062"/>
    </source>
</evidence>
<dbReference type="InterPro" id="IPR011010">
    <property type="entry name" value="DNA_brk_join_enz"/>
</dbReference>
<dbReference type="Pfam" id="PF20172">
    <property type="entry name" value="DUF6538"/>
    <property type="match status" value="1"/>
</dbReference>
<comment type="caution">
    <text evidence="7">The sequence shown here is derived from an EMBL/GenBank/DDBJ whole genome shotgun (WGS) entry which is preliminary data.</text>
</comment>
<dbReference type="InterPro" id="IPR050090">
    <property type="entry name" value="Tyrosine_recombinase_XerCD"/>
</dbReference>
<dbReference type="Gene3D" id="1.10.443.10">
    <property type="entry name" value="Intergrase catalytic core"/>
    <property type="match status" value="1"/>
</dbReference>
<gene>
    <name evidence="7" type="ORF">ALQ49_03487</name>
</gene>
<name>A0A3M3N717_9PSED</name>
<dbReference type="SUPFAM" id="SSF56349">
    <property type="entry name" value="DNA breaking-rejoining enzymes"/>
    <property type="match status" value="1"/>
</dbReference>